<reference evidence="1 2" key="1">
    <citation type="submission" date="2015-06" db="EMBL/GenBank/DDBJ databases">
        <authorList>
            <person name="Zeng Y."/>
            <person name="Huang Y."/>
        </authorList>
    </citation>
    <scope>NUCLEOTIDE SEQUENCE [LARGE SCALE GENOMIC DNA]</scope>
    <source>
        <strain evidence="1 2">PQ-2</strain>
    </source>
</reference>
<dbReference type="PANTHER" id="PTHR12558">
    <property type="entry name" value="CELL DIVISION CYCLE 16,23,27"/>
    <property type="match status" value="1"/>
</dbReference>
<sequence>MNDIATSMDRAVKAFQRGDFATARDIAARALKSQPSNVNIMQFLGIAQAQAGDKRAGLATLQHALRLNPHNRQLRLNAARAALDAGLAAMVADLCKPMGNDPHAVQLLAEADKLAGNAGDAMSTYARLADLQPNDGKVLNNYGNALLEAGETERAVEVLERAAFHMQDEPQIWLNLGRANSILKRFDRAEIAFDRAIALNPTDAQVNFELGKSLFRHGKAEQALIRLSEAARGGILEPQVFVLIGLCYVSLDQREQAEQAYRMALRRDPTYDRAILTLAILYEQGNQLEALRDLYEEARDRNLTGANITYIEALVLRREGNLQAALELAQQTMPEGVDSIVRSQFIGQVADQLGDTDTAFAAFSDMNAGMATKPEALRYDGTEHRRFIQSRTGLVTSDWFESWKPVEIADDRADPVFLTGFLRSGTTLLDTILMGHPDTDVREEEEMVAVLERQAGPIENLGNLDDPAIGKMRDSYFAEAAKGGALHPDKMLIDKYPLATLRASFIHRAFPDARFIFALRHPCDVVLSCWMQNFRVTRAMASFLTLENAVGMYAAAMEHWMQAREILPLRVHTVRYEDMISDLQGEMRPLLDFLNLEWDDRILDYRKTASDRGYIRTPSYAQVTEKMYSRASGRWQRYRPQLAPILDTLAPWAIRFGYPDPRDI</sequence>
<dbReference type="InterPro" id="IPR011990">
    <property type="entry name" value="TPR-like_helical_dom_sf"/>
</dbReference>
<accession>A0A0G3XJM2</accession>
<dbReference type="KEGG" id="cna:AB433_13825"/>
<dbReference type="Pfam" id="PF13469">
    <property type="entry name" value="Sulfotransfer_3"/>
    <property type="match status" value="1"/>
</dbReference>
<dbReference type="SUPFAM" id="SSF52540">
    <property type="entry name" value="P-loop containing nucleoside triphosphate hydrolases"/>
    <property type="match status" value="1"/>
</dbReference>
<dbReference type="PATRIC" id="fig|1348774.3.peg.2907"/>
<dbReference type="SUPFAM" id="SSF48452">
    <property type="entry name" value="TPR-like"/>
    <property type="match status" value="2"/>
</dbReference>
<evidence type="ECO:0000313" key="1">
    <source>
        <dbReference type="EMBL" id="AKM10799.1"/>
    </source>
</evidence>
<dbReference type="PANTHER" id="PTHR12558:SF13">
    <property type="entry name" value="CELL DIVISION CYCLE PROTEIN 27 HOMOLOG"/>
    <property type="match status" value="1"/>
</dbReference>
<dbReference type="InterPro" id="IPR027417">
    <property type="entry name" value="P-loop_NTPase"/>
</dbReference>
<dbReference type="InterPro" id="IPR019734">
    <property type="entry name" value="TPR_rpt"/>
</dbReference>
<dbReference type="Pfam" id="PF13432">
    <property type="entry name" value="TPR_16"/>
    <property type="match status" value="2"/>
</dbReference>
<organism evidence="1 2">
    <name type="scientific">Croceicoccus naphthovorans</name>
    <dbReference type="NCBI Taxonomy" id="1348774"/>
    <lineage>
        <taxon>Bacteria</taxon>
        <taxon>Pseudomonadati</taxon>
        <taxon>Pseudomonadota</taxon>
        <taxon>Alphaproteobacteria</taxon>
        <taxon>Sphingomonadales</taxon>
        <taxon>Erythrobacteraceae</taxon>
        <taxon>Croceicoccus</taxon>
    </lineage>
</organism>
<dbReference type="PROSITE" id="PS50005">
    <property type="entry name" value="TPR"/>
    <property type="match status" value="3"/>
</dbReference>
<gene>
    <name evidence="1" type="ORF">AB433_13825</name>
</gene>
<dbReference type="STRING" id="1348774.AB433_13825"/>
<proteinExistence type="predicted"/>
<dbReference type="Gene3D" id="1.25.40.10">
    <property type="entry name" value="Tetratricopeptide repeat domain"/>
    <property type="match status" value="2"/>
</dbReference>
<dbReference type="RefSeq" id="WP_047821783.1">
    <property type="nucleotide sequence ID" value="NZ_CP011770.1"/>
</dbReference>
<name>A0A0G3XJM2_9SPHN</name>
<dbReference type="Gene3D" id="3.40.50.300">
    <property type="entry name" value="P-loop containing nucleotide triphosphate hydrolases"/>
    <property type="match status" value="1"/>
</dbReference>
<keyword evidence="2" id="KW-1185">Reference proteome</keyword>
<protein>
    <submittedName>
        <fullName evidence="1">Uncharacterized protein</fullName>
    </submittedName>
</protein>
<dbReference type="AlphaFoldDB" id="A0A0G3XJM2"/>
<dbReference type="OrthoDB" id="9800698at2"/>
<evidence type="ECO:0000313" key="2">
    <source>
        <dbReference type="Proteomes" id="UP000035287"/>
    </source>
</evidence>
<dbReference type="EMBL" id="CP011770">
    <property type="protein sequence ID" value="AKM10799.1"/>
    <property type="molecule type" value="Genomic_DNA"/>
</dbReference>
<dbReference type="SMART" id="SM00028">
    <property type="entry name" value="TPR"/>
    <property type="match status" value="5"/>
</dbReference>
<dbReference type="Proteomes" id="UP000035287">
    <property type="component" value="Chromosome"/>
</dbReference>
<dbReference type="Pfam" id="PF13181">
    <property type="entry name" value="TPR_8"/>
    <property type="match status" value="1"/>
</dbReference>